<organism evidence="2 3">
    <name type="scientific">Neobacillus pocheonensis</name>
    <dbReference type="NCBI Taxonomy" id="363869"/>
    <lineage>
        <taxon>Bacteria</taxon>
        <taxon>Bacillati</taxon>
        <taxon>Bacillota</taxon>
        <taxon>Bacilli</taxon>
        <taxon>Bacillales</taxon>
        <taxon>Bacillaceae</taxon>
        <taxon>Neobacillus</taxon>
    </lineage>
</organism>
<feature type="compositionally biased region" description="Basic residues" evidence="1">
    <location>
        <begin position="58"/>
        <end position="69"/>
    </location>
</feature>
<feature type="region of interest" description="Disordered" evidence="1">
    <location>
        <begin position="46"/>
        <end position="69"/>
    </location>
</feature>
<gene>
    <name evidence="2" type="ORF">NDK43_05305</name>
</gene>
<dbReference type="EMBL" id="JAMQCR010000001">
    <property type="protein sequence ID" value="MCM2531911.1"/>
    <property type="molecule type" value="Genomic_DNA"/>
</dbReference>
<keyword evidence="3" id="KW-1185">Reference proteome</keyword>
<name>A0ABT0W6G4_9BACI</name>
<protein>
    <submittedName>
        <fullName evidence="2">Uncharacterized protein</fullName>
    </submittedName>
</protein>
<proteinExistence type="predicted"/>
<accession>A0ABT0W6G4</accession>
<dbReference type="Proteomes" id="UP001523262">
    <property type="component" value="Unassembled WGS sequence"/>
</dbReference>
<comment type="caution">
    <text evidence="2">The sequence shown here is derived from an EMBL/GenBank/DDBJ whole genome shotgun (WGS) entry which is preliminary data.</text>
</comment>
<evidence type="ECO:0000313" key="3">
    <source>
        <dbReference type="Proteomes" id="UP001523262"/>
    </source>
</evidence>
<reference evidence="2 3" key="1">
    <citation type="submission" date="2022-06" db="EMBL/GenBank/DDBJ databases">
        <authorList>
            <person name="Jeon C.O."/>
        </authorList>
    </citation>
    <scope>NUCLEOTIDE SEQUENCE [LARGE SCALE GENOMIC DNA]</scope>
    <source>
        <strain evidence="2 3">KCTC 13943</strain>
    </source>
</reference>
<evidence type="ECO:0000313" key="2">
    <source>
        <dbReference type="EMBL" id="MCM2531911.1"/>
    </source>
</evidence>
<evidence type="ECO:0000256" key="1">
    <source>
        <dbReference type="SAM" id="MobiDB-lite"/>
    </source>
</evidence>
<sequence>MCEDCTRLHEQLQTQAEEMFILRKRITRLKGELKYERRKSAVLLKEKKEIKQSQHYRNGQKRGNRGRNG</sequence>